<dbReference type="AlphaFoldDB" id="A0A8I6RX10"/>
<feature type="compositionally biased region" description="Low complexity" evidence="1">
    <location>
        <begin position="483"/>
        <end position="495"/>
    </location>
</feature>
<dbReference type="Proteomes" id="UP000494040">
    <property type="component" value="Unassembled WGS sequence"/>
</dbReference>
<dbReference type="EnsemblMetazoa" id="XM_014398406.2">
    <property type="protein sequence ID" value="XP_014253892.1"/>
    <property type="gene ID" value="LOC106669123"/>
</dbReference>
<feature type="region of interest" description="Disordered" evidence="1">
    <location>
        <begin position="470"/>
        <end position="508"/>
    </location>
</feature>
<sequence>MAKPRGWTVEVSRKQLQNSALYSVDRSKVMEVDLDAVETQVQKTLCESDTTISDFDSTEVYKIGNDSSVTSFGDNIKQKSDLDSDKIMQYPNAYPYDANPVVSGLEHDKKRLKAWMSSTTMAISQKVKSLVNVQRKLLEKSSSVEKTVESTPNLLVSDMSTELSSEPKSIDLQTLVKPTIKPTKCYLEFTEMSTTPTGALSSLDPFVIGKAIDVMKAMSDSDWDKVKHLYEMFKRAGRLDQLIIYEFAIKIIVNTRGKSGVVDVLRDIDGDLAEAAFRFGKTLLSLYHGSFLLSEGVETRKPPKKEEVAVVEPIPAEKEEQAKKVPNRGAQIPENVRQSYENPKKEQGPRRSSYAYLFKDAAAAQKNQKKNNQCTNVTKKNTTTTFKRTNTRRNSPSGKPPVIRNVNPKYAHVKSRYREAAAKLGSQPTTAVKKVSRKQPLNVTGPTTKRITSKTAKITNVKECRTFKPQVNSVDDTPPTPRVSPTSSVLSTPDSNMDSTTRSFNNNQTVNSDATERQFLAKDLSDTNVLADKFKDLVKKVVSEERLLNRTHEALGGLIEPATPNPESTDYEDPESSYIIDGPIYKGPTGDYTHAKIEFDSKPKEPVVSSPHDDGDNPTIPVVKSRSEPNLLDKNKSEEKYCLVTDNDGSESNFSVTTLYKQLPNLRPFIIDRLLMNVLLAYLLAVTGGALCADDSKSLYCTLSLTLKGKLRTMLIRALRLVDDF</sequence>
<dbReference type="GeneID" id="106669123"/>
<dbReference type="KEGG" id="clec:106669123"/>
<evidence type="ECO:0000256" key="1">
    <source>
        <dbReference type="SAM" id="MobiDB-lite"/>
    </source>
</evidence>
<accession>A0A8I6RX10</accession>
<keyword evidence="3" id="KW-1185">Reference proteome</keyword>
<dbReference type="OrthoDB" id="10485780at2759"/>
<reference evidence="2" key="1">
    <citation type="submission" date="2022-01" db="UniProtKB">
        <authorList>
            <consortium name="EnsemblMetazoa"/>
        </authorList>
    </citation>
    <scope>IDENTIFICATION</scope>
</reference>
<feature type="compositionally biased region" description="Basic and acidic residues" evidence="1">
    <location>
        <begin position="602"/>
        <end position="615"/>
    </location>
</feature>
<organism evidence="2 3">
    <name type="scientific">Cimex lectularius</name>
    <name type="common">Bed bug</name>
    <name type="synonym">Acanthia lectularia</name>
    <dbReference type="NCBI Taxonomy" id="79782"/>
    <lineage>
        <taxon>Eukaryota</taxon>
        <taxon>Metazoa</taxon>
        <taxon>Ecdysozoa</taxon>
        <taxon>Arthropoda</taxon>
        <taxon>Hexapoda</taxon>
        <taxon>Insecta</taxon>
        <taxon>Pterygota</taxon>
        <taxon>Neoptera</taxon>
        <taxon>Paraneoptera</taxon>
        <taxon>Hemiptera</taxon>
        <taxon>Heteroptera</taxon>
        <taxon>Panheteroptera</taxon>
        <taxon>Cimicomorpha</taxon>
        <taxon>Cimicidae</taxon>
        <taxon>Cimex</taxon>
    </lineage>
</organism>
<proteinExistence type="predicted"/>
<evidence type="ECO:0000313" key="2">
    <source>
        <dbReference type="EnsemblMetazoa" id="XP_014253892.1"/>
    </source>
</evidence>
<feature type="compositionally biased region" description="Polar residues" evidence="1">
    <location>
        <begin position="496"/>
        <end position="508"/>
    </location>
</feature>
<dbReference type="RefSeq" id="XP_014253892.1">
    <property type="nucleotide sequence ID" value="XM_014398406.2"/>
</dbReference>
<feature type="region of interest" description="Disordered" evidence="1">
    <location>
        <begin position="602"/>
        <end position="624"/>
    </location>
</feature>
<protein>
    <submittedName>
        <fullName evidence="2">Uncharacterized protein</fullName>
    </submittedName>
</protein>
<feature type="region of interest" description="Disordered" evidence="1">
    <location>
        <begin position="422"/>
        <end position="447"/>
    </location>
</feature>
<feature type="region of interest" description="Disordered" evidence="1">
    <location>
        <begin position="313"/>
        <end position="351"/>
    </location>
</feature>
<evidence type="ECO:0000313" key="3">
    <source>
        <dbReference type="Proteomes" id="UP000494040"/>
    </source>
</evidence>
<name>A0A8I6RX10_CIMLE</name>